<dbReference type="Proteomes" id="UP000460221">
    <property type="component" value="Unassembled WGS sequence"/>
</dbReference>
<reference evidence="1 2" key="1">
    <citation type="submission" date="2019-11" db="EMBL/GenBank/DDBJ databases">
        <authorList>
            <person name="Jiang L.-Q."/>
        </authorList>
    </citation>
    <scope>NUCLEOTIDE SEQUENCE [LARGE SCALE GENOMIC DNA]</scope>
    <source>
        <strain evidence="1 2">YIM 132087</strain>
    </source>
</reference>
<gene>
    <name evidence="1" type="primary">mftB</name>
    <name evidence="1" type="ORF">GIS00_16240</name>
</gene>
<proteinExistence type="predicted"/>
<dbReference type="NCBIfam" id="TIGR03967">
    <property type="entry name" value="mycofact_MftB"/>
    <property type="match status" value="1"/>
</dbReference>
<sequence>MSTDLFDAGRGYELDPSVEVRPEPFGALLYSFSTRRLSFLKDPTLVTVVRSLSRFPSAREACVAAGIDDPRRLASFEAALGTLTATRTIRERHR</sequence>
<dbReference type="InterPro" id="IPR023850">
    <property type="entry name" value="MftB"/>
</dbReference>
<name>A0A7K1FMX6_9ACTN</name>
<protein>
    <submittedName>
        <fullName evidence="1">Mycofactocin biosynthesis chaperone MftB</fullName>
    </submittedName>
</protein>
<evidence type="ECO:0000313" key="2">
    <source>
        <dbReference type="Proteomes" id="UP000460221"/>
    </source>
</evidence>
<evidence type="ECO:0000313" key="1">
    <source>
        <dbReference type="EMBL" id="MTD15486.1"/>
    </source>
</evidence>
<dbReference type="Pfam" id="PF26520">
    <property type="entry name" value="MftB_chaperone"/>
    <property type="match status" value="1"/>
</dbReference>
<dbReference type="AlphaFoldDB" id="A0A7K1FMX6"/>
<dbReference type="EMBL" id="WLYK01000006">
    <property type="protein sequence ID" value="MTD15486.1"/>
    <property type="molecule type" value="Genomic_DNA"/>
</dbReference>
<dbReference type="RefSeq" id="WP_322098028.1">
    <property type="nucleotide sequence ID" value="NZ_WLYK01000006.1"/>
</dbReference>
<organism evidence="1 2">
    <name type="scientific">Nakamurella alba</name>
    <dbReference type="NCBI Taxonomy" id="2665158"/>
    <lineage>
        <taxon>Bacteria</taxon>
        <taxon>Bacillati</taxon>
        <taxon>Actinomycetota</taxon>
        <taxon>Actinomycetes</taxon>
        <taxon>Nakamurellales</taxon>
        <taxon>Nakamurellaceae</taxon>
        <taxon>Nakamurella</taxon>
    </lineage>
</organism>
<keyword evidence="2" id="KW-1185">Reference proteome</keyword>
<comment type="caution">
    <text evidence="1">The sequence shown here is derived from an EMBL/GenBank/DDBJ whole genome shotgun (WGS) entry which is preliminary data.</text>
</comment>
<accession>A0A7K1FMX6</accession>